<dbReference type="RefSeq" id="WP_243308453.1">
    <property type="nucleotide sequence ID" value="NZ_JALGBI010000002.1"/>
</dbReference>
<evidence type="ECO:0000313" key="1">
    <source>
        <dbReference type="EMBL" id="MCJ0765265.1"/>
    </source>
</evidence>
<name>A0A9X1VXS3_9BURK</name>
<evidence type="ECO:0000313" key="2">
    <source>
        <dbReference type="Proteomes" id="UP001139447"/>
    </source>
</evidence>
<gene>
    <name evidence="1" type="ORF">MMF98_18785</name>
</gene>
<dbReference type="PANTHER" id="PTHR43760">
    <property type="entry name" value="ENDORIBONUCLEASE-RELATED"/>
    <property type="match status" value="1"/>
</dbReference>
<dbReference type="Pfam" id="PF01042">
    <property type="entry name" value="Ribonuc_L-PSP"/>
    <property type="match status" value="1"/>
</dbReference>
<dbReference type="InterPro" id="IPR006175">
    <property type="entry name" value="YjgF/YER057c/UK114"/>
</dbReference>
<proteinExistence type="predicted"/>
<protein>
    <submittedName>
        <fullName evidence="1">RidA family protein</fullName>
    </submittedName>
</protein>
<dbReference type="Gene3D" id="3.30.1330.40">
    <property type="entry name" value="RutC-like"/>
    <property type="match status" value="1"/>
</dbReference>
<dbReference type="InterPro" id="IPR013813">
    <property type="entry name" value="Endoribo_LPSP/chorism_mut-like"/>
</dbReference>
<dbReference type="AlphaFoldDB" id="A0A9X1VXS3"/>
<sequence>MQSSRQEQFNRIAAELGYSFEGEIRIGGRYVSVVAHERTVYVSGQLPRVGDTVIATGRVGAETTLEQAQRGAQVSVLRALALLRQSLGSLDRIERILRVGVYVQSAPDFVAQSEVADAASDVLYAVLGPAGSHTRTSVGVYQLPKNAAVEIDLVASATAGAGDGA</sequence>
<reference evidence="1" key="1">
    <citation type="submission" date="2022-03" db="EMBL/GenBank/DDBJ databases">
        <authorList>
            <person name="Woo C.Y."/>
        </authorList>
    </citation>
    <scope>NUCLEOTIDE SEQUENCE</scope>
    <source>
        <strain evidence="1">CYS-02</strain>
    </source>
</reference>
<dbReference type="Proteomes" id="UP001139447">
    <property type="component" value="Unassembled WGS sequence"/>
</dbReference>
<dbReference type="SUPFAM" id="SSF55298">
    <property type="entry name" value="YjgF-like"/>
    <property type="match status" value="1"/>
</dbReference>
<accession>A0A9X1VXS3</accession>
<dbReference type="PANTHER" id="PTHR43760:SF1">
    <property type="entry name" value="ENDORIBONUCLEASE L-PSP_CHORISMATE MUTASE-LIKE DOMAIN-CONTAINING PROTEIN"/>
    <property type="match status" value="1"/>
</dbReference>
<dbReference type="EMBL" id="JALGBI010000002">
    <property type="protein sequence ID" value="MCJ0765265.1"/>
    <property type="molecule type" value="Genomic_DNA"/>
</dbReference>
<organism evidence="1 2">
    <name type="scientific">Variovorax terrae</name>
    <dbReference type="NCBI Taxonomy" id="2923278"/>
    <lineage>
        <taxon>Bacteria</taxon>
        <taxon>Pseudomonadati</taxon>
        <taxon>Pseudomonadota</taxon>
        <taxon>Betaproteobacteria</taxon>
        <taxon>Burkholderiales</taxon>
        <taxon>Comamonadaceae</taxon>
        <taxon>Variovorax</taxon>
    </lineage>
</organism>
<dbReference type="InterPro" id="IPR035959">
    <property type="entry name" value="RutC-like_sf"/>
</dbReference>
<dbReference type="CDD" id="cd02199">
    <property type="entry name" value="YjgF_YER057c_UK114_like_1"/>
    <property type="match status" value="1"/>
</dbReference>
<keyword evidence="2" id="KW-1185">Reference proteome</keyword>
<comment type="caution">
    <text evidence="1">The sequence shown here is derived from an EMBL/GenBank/DDBJ whole genome shotgun (WGS) entry which is preliminary data.</text>
</comment>